<proteinExistence type="inferred from homology"/>
<feature type="chain" id="PRO_5042945218" description="glucan 1,3-beta-glucosidase" evidence="18">
    <location>
        <begin position="21"/>
        <end position="1125"/>
    </location>
</feature>
<dbReference type="EC" id="3.2.1.58" evidence="15"/>
<comment type="function">
    <text evidence="14">Beta-glucanases participate in the metabolism of beta-glucan, the main structural component of the cell wall. It could also function biosynthetically as a transglycosylase.</text>
</comment>
<evidence type="ECO:0000256" key="2">
    <source>
        <dbReference type="ARBA" id="ARBA00004613"/>
    </source>
</evidence>
<dbReference type="FunFam" id="3.20.20.80:FF:000033">
    <property type="entry name" value="Glucan 1,3-beta-glucosidase A"/>
    <property type="match status" value="1"/>
</dbReference>
<dbReference type="Pfam" id="PF13472">
    <property type="entry name" value="Lipase_GDSL_2"/>
    <property type="match status" value="1"/>
</dbReference>
<evidence type="ECO:0000313" key="22">
    <source>
        <dbReference type="Proteomes" id="UP001165205"/>
    </source>
</evidence>
<comment type="subcellular location">
    <subcellularLocation>
        <location evidence="2">Secreted</location>
    </subcellularLocation>
</comment>
<keyword evidence="6 18" id="KW-0732">Signal</keyword>
<comment type="cofactor">
    <cofactor evidence="1">
        <name>Mn(2+)</name>
        <dbReference type="ChEBI" id="CHEBI:29035"/>
    </cofactor>
</comment>
<evidence type="ECO:0000256" key="8">
    <source>
        <dbReference type="ARBA" id="ARBA00023211"/>
    </source>
</evidence>
<dbReference type="GO" id="GO:0009986">
    <property type="term" value="C:cell surface"/>
    <property type="evidence" value="ECO:0007669"/>
    <property type="project" value="TreeGrafter"/>
</dbReference>
<dbReference type="InterPro" id="IPR013830">
    <property type="entry name" value="SGNH_hydro"/>
</dbReference>
<organism evidence="21 22">
    <name type="scientific">Aspergillus oryzae</name>
    <name type="common">Yellow koji mold</name>
    <dbReference type="NCBI Taxonomy" id="5062"/>
    <lineage>
        <taxon>Eukaryota</taxon>
        <taxon>Fungi</taxon>
        <taxon>Dikarya</taxon>
        <taxon>Ascomycota</taxon>
        <taxon>Pezizomycotina</taxon>
        <taxon>Eurotiomycetes</taxon>
        <taxon>Eurotiomycetidae</taxon>
        <taxon>Eurotiales</taxon>
        <taxon>Aspergillaceae</taxon>
        <taxon>Aspergillus</taxon>
        <taxon>Aspergillus subgen. Circumdati</taxon>
    </lineage>
</organism>
<dbReference type="InterPro" id="IPR036514">
    <property type="entry name" value="SGNH_hydro_sf"/>
</dbReference>
<dbReference type="Gene3D" id="3.40.50.1110">
    <property type="entry name" value="SGNH hydrolase"/>
    <property type="match status" value="1"/>
</dbReference>
<evidence type="ECO:0000256" key="16">
    <source>
        <dbReference type="ARBA" id="ARBA00041261"/>
    </source>
</evidence>
<dbReference type="Pfam" id="PF18647">
    <property type="entry name" value="Fungal_lectin_2"/>
    <property type="match status" value="1"/>
</dbReference>
<evidence type="ECO:0000256" key="13">
    <source>
        <dbReference type="ARBA" id="ARBA00036824"/>
    </source>
</evidence>
<dbReference type="GO" id="GO:0004338">
    <property type="term" value="F:glucan exo-1,3-beta-glucosidase activity"/>
    <property type="evidence" value="ECO:0007669"/>
    <property type="project" value="UniProtKB-EC"/>
</dbReference>
<dbReference type="InterPro" id="IPR050386">
    <property type="entry name" value="Glycosyl_hydrolase_5"/>
</dbReference>
<evidence type="ECO:0000256" key="18">
    <source>
        <dbReference type="SAM" id="SignalP"/>
    </source>
</evidence>
<dbReference type="GO" id="GO:0005576">
    <property type="term" value="C:extracellular region"/>
    <property type="evidence" value="ECO:0007669"/>
    <property type="project" value="UniProtKB-SubCell"/>
</dbReference>
<gene>
    <name evidence="21" type="ORF">Aory04_001184000</name>
</gene>
<keyword evidence="12" id="KW-0624">Polysaccharide degradation</keyword>
<reference evidence="21" key="1">
    <citation type="submission" date="2023-04" db="EMBL/GenBank/DDBJ databases">
        <title>Aspergillus oryzae NBRC 4228.</title>
        <authorList>
            <person name="Ichikawa N."/>
            <person name="Sato H."/>
            <person name="Tonouchi N."/>
        </authorList>
    </citation>
    <scope>NUCLEOTIDE SEQUENCE</scope>
    <source>
        <strain evidence="21">NBRC 4228</strain>
    </source>
</reference>
<dbReference type="SUPFAM" id="SSF52266">
    <property type="entry name" value="SGNH hydrolase"/>
    <property type="match status" value="1"/>
</dbReference>
<feature type="signal peptide" evidence="18">
    <location>
        <begin position="1"/>
        <end position="20"/>
    </location>
</feature>
<keyword evidence="8" id="KW-0464">Manganese</keyword>
<comment type="similarity">
    <text evidence="3">Belongs to the glycosyl hydrolase 5 (cellulase A) family.</text>
</comment>
<dbReference type="InterPro" id="IPR017853">
    <property type="entry name" value="GH"/>
</dbReference>
<evidence type="ECO:0000256" key="1">
    <source>
        <dbReference type="ARBA" id="ARBA00001936"/>
    </source>
</evidence>
<evidence type="ECO:0000256" key="15">
    <source>
        <dbReference type="ARBA" id="ARBA00038929"/>
    </source>
</evidence>
<sequence length="1125" mass="126079">MMAAFAMLLLALSLLMGSFGSCALSSNANQSLDYTISPQGENLARREPMKDPTDMTWIQKWGAIGDSFTAGIGAGQLWDKDKKCARYDRSYVTILDRAIGLSPLTFQYLACSGAKSKEILEQAKKLGGGMDLVVLTAGGNDLCLIDVLKDCIFLAYNEKSCESSIRRAKLNAEYILEPVLEEILVELEKHMRPSAGIVVFVSYAQFFHDKDTDSDSCAKHNNWAFPPIGGPFENLPVDLRRRKEYNELVRITNAGIERTIDKMRERGVKYRLRFANWDVWPSDEQVAGQFCWPGSTGAYPDPHQVNLQFFKPDTKKKSIHDEIKKGDTTVGKGQMEPEVNYGVNESLYGMLGDRSPNPAVEAIHMLNGRDSVPRDDAHGCSAHLDTRSWGSRLPARWGKWFHPNEKGHITIASFVLNEIISARAQFLGRDNPICKDEDRDQFHCRGNKGDQLSHYVQSHIADETYKTYCNEVQPPEGQVNWHDERVFYEDTPDEHKYMITLTKGATQFSKQECLTTFMRIIHGCDLYRPENPLNLKHGGTWKKGRYRYELKTGHIRRPWPVARPSGTCEGWYKVFFSRYTIRGRLWASLDHGEELRKSVKDCIGGGLTSWSFKYFNRADSHDMEWEAGFSTPIWVMKRCFQNNKVFNNMGGPNIGCEGNDNPWPFNYYHYVPKDSDIWSHCPTKGCAFYGTTIHPFGKSLDAYRATDLARAILYSQIRFEGGEDAIGNGYVLPISRLDPRASSFDYNGEKVRGVNLGGWLVLEPWITPSIFDAAGAEAVDEWSLTKILGKEEAEARLSAHWKSFVSAGDFQRMADAGLNHVRIPIGYWALGPLEGDPYVDGQLEYLDKAVEWAGAAGLKVLIDLHGAPGSQNGFDNSGRRGAIQWQQGDTVEQTLDAFDLLAERYLGSDTVAAIEAINEPNIPGGVDQGKLQEYYGSVYGIVNKYNAGTSVVYGDGFLPVESWNGFKTEGSKVVMDTHHYHMFDNGLIAMDIDSHIDAVCQFAHQHLEASDKPVIVGEWTGAVTDCAKYLNGKGNGARYDGSYAADKAIGDCSSLATGFVSKLSDEERSDMRRFIEAQLDAFELKSGWVFWTWKTEGAPGWDMSDLLEAGVFPTSPDDREFPKQC</sequence>
<evidence type="ECO:0000256" key="5">
    <source>
        <dbReference type="ARBA" id="ARBA00022525"/>
    </source>
</evidence>
<dbReference type="EMBL" id="BSYA01000216">
    <property type="protein sequence ID" value="GMG36874.1"/>
    <property type="molecule type" value="Genomic_DNA"/>
</dbReference>
<protein>
    <recommendedName>
        <fullName evidence="15">glucan 1,3-beta-glucosidase</fullName>
        <ecNumber evidence="15">3.2.1.58</ecNumber>
    </recommendedName>
    <alternativeName>
        <fullName evidence="17">Exo-1,3-beta-glucanase 1</fullName>
    </alternativeName>
    <alternativeName>
        <fullName evidence="16">Exo-1,3-beta-glucanase A</fullName>
    </alternativeName>
</protein>
<dbReference type="SUPFAM" id="SSF51445">
    <property type="entry name" value="(Trans)glycosidases"/>
    <property type="match status" value="1"/>
</dbReference>
<comment type="subunit">
    <text evidence="4">Monomer.</text>
</comment>
<dbReference type="AlphaFoldDB" id="A0AAN4YYP5"/>
<evidence type="ECO:0000256" key="17">
    <source>
        <dbReference type="ARBA" id="ARBA00041265"/>
    </source>
</evidence>
<evidence type="ECO:0000256" key="7">
    <source>
        <dbReference type="ARBA" id="ARBA00022801"/>
    </source>
</evidence>
<evidence type="ECO:0000256" key="4">
    <source>
        <dbReference type="ARBA" id="ARBA00011245"/>
    </source>
</evidence>
<accession>A0AAN4YYP5</accession>
<dbReference type="InterPro" id="IPR001547">
    <property type="entry name" value="Glyco_hydro_5"/>
</dbReference>
<feature type="domain" description="Glycoside hydrolase family 5" evidence="19">
    <location>
        <begin position="795"/>
        <end position="1022"/>
    </location>
</feature>
<keyword evidence="7" id="KW-0378">Hydrolase</keyword>
<comment type="catalytic activity">
    <reaction evidence="13">
        <text>Successive hydrolysis of beta-D-glucose units from the non-reducing ends of (1-&gt;3)-beta-D-glucans, releasing alpha-glucose.</text>
        <dbReference type="EC" id="3.2.1.58"/>
    </reaction>
</comment>
<feature type="domain" description="SGNH hydrolase-type esterase" evidence="20">
    <location>
        <begin position="63"/>
        <end position="250"/>
    </location>
</feature>
<evidence type="ECO:0000259" key="20">
    <source>
        <dbReference type="Pfam" id="PF13472"/>
    </source>
</evidence>
<dbReference type="GO" id="GO:0071555">
    <property type="term" value="P:cell wall organization"/>
    <property type="evidence" value="ECO:0007669"/>
    <property type="project" value="UniProtKB-KW"/>
</dbReference>
<dbReference type="Proteomes" id="UP001165205">
    <property type="component" value="Unassembled WGS sequence"/>
</dbReference>
<dbReference type="PANTHER" id="PTHR31297:SF1">
    <property type="entry name" value="GLUCAN 1,3-BETA-GLUCOSIDASE I_II-RELATED"/>
    <property type="match status" value="1"/>
</dbReference>
<dbReference type="InterPro" id="IPR037460">
    <property type="entry name" value="SEST-like"/>
</dbReference>
<evidence type="ECO:0000259" key="19">
    <source>
        <dbReference type="Pfam" id="PF00150"/>
    </source>
</evidence>
<evidence type="ECO:0000256" key="10">
    <source>
        <dbReference type="ARBA" id="ARBA00023295"/>
    </source>
</evidence>
<evidence type="ECO:0000256" key="3">
    <source>
        <dbReference type="ARBA" id="ARBA00005641"/>
    </source>
</evidence>
<keyword evidence="9" id="KW-0119">Carbohydrate metabolism</keyword>
<dbReference type="CDD" id="cd01823">
    <property type="entry name" value="SEST_like"/>
    <property type="match status" value="1"/>
</dbReference>
<keyword evidence="10" id="KW-0326">Glycosidase</keyword>
<dbReference type="GO" id="GO:0009251">
    <property type="term" value="P:glucan catabolic process"/>
    <property type="evidence" value="ECO:0007669"/>
    <property type="project" value="TreeGrafter"/>
</dbReference>
<evidence type="ECO:0000256" key="11">
    <source>
        <dbReference type="ARBA" id="ARBA00023316"/>
    </source>
</evidence>
<name>A0AAN4YYP5_ASPOZ</name>
<dbReference type="Gene3D" id="3.20.20.80">
    <property type="entry name" value="Glycosidases"/>
    <property type="match status" value="1"/>
</dbReference>
<evidence type="ECO:0000256" key="9">
    <source>
        <dbReference type="ARBA" id="ARBA00023277"/>
    </source>
</evidence>
<keyword evidence="11" id="KW-0961">Cell wall biogenesis/degradation</keyword>
<dbReference type="PANTHER" id="PTHR31297">
    <property type="entry name" value="GLUCAN ENDO-1,6-BETA-GLUCOSIDASE B"/>
    <property type="match status" value="1"/>
</dbReference>
<evidence type="ECO:0000256" key="12">
    <source>
        <dbReference type="ARBA" id="ARBA00023326"/>
    </source>
</evidence>
<evidence type="ECO:0000313" key="21">
    <source>
        <dbReference type="EMBL" id="GMG36874.1"/>
    </source>
</evidence>
<evidence type="ECO:0000256" key="6">
    <source>
        <dbReference type="ARBA" id="ARBA00022729"/>
    </source>
</evidence>
<comment type="caution">
    <text evidence="21">The sequence shown here is derived from an EMBL/GenBank/DDBJ whole genome shotgun (WGS) entry which is preliminary data.</text>
</comment>
<dbReference type="GO" id="GO:0016788">
    <property type="term" value="F:hydrolase activity, acting on ester bonds"/>
    <property type="evidence" value="ECO:0007669"/>
    <property type="project" value="InterPro"/>
</dbReference>
<dbReference type="Pfam" id="PF00150">
    <property type="entry name" value="Cellulase"/>
    <property type="match status" value="1"/>
</dbReference>
<evidence type="ECO:0000256" key="14">
    <source>
        <dbReference type="ARBA" id="ARBA00037254"/>
    </source>
</evidence>
<keyword evidence="5" id="KW-0964">Secreted</keyword>